<feature type="transmembrane region" description="Helical" evidence="2">
    <location>
        <begin position="284"/>
        <end position="305"/>
    </location>
</feature>
<evidence type="ECO:0000256" key="1">
    <source>
        <dbReference type="SAM" id="MobiDB-lite"/>
    </source>
</evidence>
<evidence type="ECO:0000313" key="3">
    <source>
        <dbReference type="EMBL" id="CEM21172.1"/>
    </source>
</evidence>
<accession>A0A0G4FZW1</accession>
<dbReference type="InParanoid" id="A0A0G4FZW1"/>
<dbReference type="AlphaFoldDB" id="A0A0G4FZW1"/>
<name>A0A0G4FZW1_VITBC</name>
<dbReference type="VEuPathDB" id="CryptoDB:Vbra_21845"/>
<keyword evidence="2" id="KW-1133">Transmembrane helix</keyword>
<proteinExistence type="predicted"/>
<dbReference type="Proteomes" id="UP000041254">
    <property type="component" value="Unassembled WGS sequence"/>
</dbReference>
<protein>
    <submittedName>
        <fullName evidence="3">Uncharacterized protein</fullName>
    </submittedName>
</protein>
<gene>
    <name evidence="3" type="ORF">Vbra_21845</name>
</gene>
<dbReference type="EMBL" id="CDMY01000537">
    <property type="protein sequence ID" value="CEM21172.1"/>
    <property type="molecule type" value="Genomic_DNA"/>
</dbReference>
<keyword evidence="2" id="KW-0812">Transmembrane</keyword>
<organism evidence="3 4">
    <name type="scientific">Vitrella brassicaformis (strain CCMP3155)</name>
    <dbReference type="NCBI Taxonomy" id="1169540"/>
    <lineage>
        <taxon>Eukaryota</taxon>
        <taxon>Sar</taxon>
        <taxon>Alveolata</taxon>
        <taxon>Colpodellida</taxon>
        <taxon>Vitrellaceae</taxon>
        <taxon>Vitrella</taxon>
    </lineage>
</organism>
<feature type="region of interest" description="Disordered" evidence="1">
    <location>
        <begin position="71"/>
        <end position="93"/>
    </location>
</feature>
<evidence type="ECO:0000256" key="2">
    <source>
        <dbReference type="SAM" id="Phobius"/>
    </source>
</evidence>
<sequence length="486" mass="53834">MFSATSRACCESPKSPVVRHILSLLREVFNIPHLSARLQYEVLHVFRHLDIEVNDVSCNHGPSLLARLMAPPPVGQNDDLKAGTPKRQPLSPQQIAKADWTVEEMGGTSMPMSRRGSTTWLLLKTSLKTRRSVSMHHIHSLHPSRPPPSRRIQWSRCRGLSRRARRPPIPDAHHRQPHHNTATTFLGKNFDFDLDDAPQEPDLQRIAGQIQDDLGQKLRRELGTELKIDAGRITVSREDYLERGSTEDDRVPIQLNAPACDVPSAGQASTDDGSPTGCTADSAAIVFFSLLGVIFLPLLLFVPFISEYRNSNKNGWAAVGDALVDGVKYITYEHPAEFLICSPFSSCPLPSCATTGNQTMTATSAPQWPPRSKSCLPDLKVTRRSTAHASLMKKRRNNISCRKRKEGHANLAPIVVGYGAPNTDLGLPFNPAVYQTRLNTSVGRLATRQLRMKAGKKAAATKRRFPRQAYRVVAELREGGHAVDIQ</sequence>
<keyword evidence="2" id="KW-0472">Membrane</keyword>
<evidence type="ECO:0000313" key="4">
    <source>
        <dbReference type="Proteomes" id="UP000041254"/>
    </source>
</evidence>
<reference evidence="3 4" key="1">
    <citation type="submission" date="2014-11" db="EMBL/GenBank/DDBJ databases">
        <authorList>
            <person name="Zhu J."/>
            <person name="Qi W."/>
            <person name="Song R."/>
        </authorList>
    </citation>
    <scope>NUCLEOTIDE SEQUENCE [LARGE SCALE GENOMIC DNA]</scope>
</reference>
<keyword evidence="4" id="KW-1185">Reference proteome</keyword>